<dbReference type="RefSeq" id="WP_085850892.1">
    <property type="nucleotide sequence ID" value="NZ_FWFW01000033.1"/>
</dbReference>
<dbReference type="OrthoDB" id="7873382at2"/>
<dbReference type="Gene3D" id="1.10.260.40">
    <property type="entry name" value="lambda repressor-like DNA-binding domains"/>
    <property type="match status" value="1"/>
</dbReference>
<dbReference type="SUPFAM" id="SSF47413">
    <property type="entry name" value="lambda repressor-like DNA-binding domains"/>
    <property type="match status" value="1"/>
</dbReference>
<gene>
    <name evidence="3" type="ORF">PAM7971_03851</name>
</gene>
<dbReference type="CDD" id="cd00093">
    <property type="entry name" value="HTH_XRE"/>
    <property type="match status" value="1"/>
</dbReference>
<dbReference type="EMBL" id="FWFW01000033">
    <property type="protein sequence ID" value="SLN71944.1"/>
    <property type="molecule type" value="Genomic_DNA"/>
</dbReference>
<dbReference type="PROSITE" id="PS50943">
    <property type="entry name" value="HTH_CROC1"/>
    <property type="match status" value="1"/>
</dbReference>
<dbReference type="AlphaFoldDB" id="A0A1Y5TTB7"/>
<dbReference type="SMART" id="SM00530">
    <property type="entry name" value="HTH_XRE"/>
    <property type="match status" value="1"/>
</dbReference>
<dbReference type="InterPro" id="IPR010982">
    <property type="entry name" value="Lambda_DNA-bd_dom_sf"/>
</dbReference>
<dbReference type="STRING" id="658057.SAMN04488032_1395"/>
<feature type="region of interest" description="Disordered" evidence="1">
    <location>
        <begin position="1"/>
        <end position="21"/>
    </location>
</feature>
<protein>
    <submittedName>
        <fullName evidence="3">Helix-turn-helix protein</fullName>
    </submittedName>
</protein>
<feature type="domain" description="HTH cro/C1-type" evidence="2">
    <location>
        <begin position="45"/>
        <end position="95"/>
    </location>
</feature>
<reference evidence="3 4" key="1">
    <citation type="submission" date="2017-03" db="EMBL/GenBank/DDBJ databases">
        <authorList>
            <person name="Afonso C.L."/>
            <person name="Miller P.J."/>
            <person name="Scott M.A."/>
            <person name="Spackman E."/>
            <person name="Goraichik I."/>
            <person name="Dimitrov K.M."/>
            <person name="Suarez D.L."/>
            <person name="Swayne D.E."/>
        </authorList>
    </citation>
    <scope>NUCLEOTIDE SEQUENCE [LARGE SCALE GENOMIC DNA]</scope>
    <source>
        <strain evidence="3 4">CECT 7971</strain>
    </source>
</reference>
<proteinExistence type="predicted"/>
<dbReference type="Proteomes" id="UP000193307">
    <property type="component" value="Unassembled WGS sequence"/>
</dbReference>
<dbReference type="InterPro" id="IPR001387">
    <property type="entry name" value="Cro/C1-type_HTH"/>
</dbReference>
<evidence type="ECO:0000259" key="2">
    <source>
        <dbReference type="PROSITE" id="PS50943"/>
    </source>
</evidence>
<accession>A0A1Y5TTB7</accession>
<evidence type="ECO:0000256" key="1">
    <source>
        <dbReference type="SAM" id="MobiDB-lite"/>
    </source>
</evidence>
<dbReference type="Pfam" id="PF01381">
    <property type="entry name" value="HTH_3"/>
    <property type="match status" value="1"/>
</dbReference>
<evidence type="ECO:0000313" key="3">
    <source>
        <dbReference type="EMBL" id="SLN71944.1"/>
    </source>
</evidence>
<keyword evidence="4" id="KW-1185">Reference proteome</keyword>
<name>A0A1Y5TTB7_9RHOB</name>
<sequence>MTSKWSLVKTGETPSRQFNGHAINEGMTTQNRPFAEIAYRIKWHRSLMGLDQKTYAAKAGITRSSLNNWESGDYRLSLDGGLALRRTFGLSLDFMYEGIDDALPMSLRQAWRESPDERHSK</sequence>
<organism evidence="3 4">
    <name type="scientific">Pacificibacter marinus</name>
    <dbReference type="NCBI Taxonomy" id="658057"/>
    <lineage>
        <taxon>Bacteria</taxon>
        <taxon>Pseudomonadati</taxon>
        <taxon>Pseudomonadota</taxon>
        <taxon>Alphaproteobacteria</taxon>
        <taxon>Rhodobacterales</taxon>
        <taxon>Roseobacteraceae</taxon>
        <taxon>Pacificibacter</taxon>
    </lineage>
</organism>
<evidence type="ECO:0000313" key="4">
    <source>
        <dbReference type="Proteomes" id="UP000193307"/>
    </source>
</evidence>
<dbReference type="GO" id="GO:0003677">
    <property type="term" value="F:DNA binding"/>
    <property type="evidence" value="ECO:0007669"/>
    <property type="project" value="InterPro"/>
</dbReference>